<keyword evidence="2" id="KW-1185">Reference proteome</keyword>
<feature type="non-terminal residue" evidence="1">
    <location>
        <position position="228"/>
    </location>
</feature>
<gene>
    <name evidence="1" type="ORF">KFL_013340010</name>
</gene>
<dbReference type="OrthoDB" id="1936950at2759"/>
<evidence type="ECO:0000313" key="1">
    <source>
        <dbReference type="EMBL" id="GAQ93163.1"/>
    </source>
</evidence>
<protein>
    <submittedName>
        <fullName evidence="1">Uncharacterized protein</fullName>
    </submittedName>
</protein>
<organism evidence="1 2">
    <name type="scientific">Klebsormidium nitens</name>
    <name type="common">Green alga</name>
    <name type="synonym">Ulothrix nitens</name>
    <dbReference type="NCBI Taxonomy" id="105231"/>
    <lineage>
        <taxon>Eukaryota</taxon>
        <taxon>Viridiplantae</taxon>
        <taxon>Streptophyta</taxon>
        <taxon>Klebsormidiophyceae</taxon>
        <taxon>Klebsormidiales</taxon>
        <taxon>Klebsormidiaceae</taxon>
        <taxon>Klebsormidium</taxon>
    </lineage>
</organism>
<dbReference type="Proteomes" id="UP000054558">
    <property type="component" value="Unassembled WGS sequence"/>
</dbReference>
<proteinExistence type="predicted"/>
<name>A0A1Y1IR63_KLENI</name>
<reference evidence="1 2" key="1">
    <citation type="journal article" date="2014" name="Nat. Commun.">
        <title>Klebsormidium flaccidum genome reveals primary factors for plant terrestrial adaptation.</title>
        <authorList>
            <person name="Hori K."/>
            <person name="Maruyama F."/>
            <person name="Fujisawa T."/>
            <person name="Togashi T."/>
            <person name="Yamamoto N."/>
            <person name="Seo M."/>
            <person name="Sato S."/>
            <person name="Yamada T."/>
            <person name="Mori H."/>
            <person name="Tajima N."/>
            <person name="Moriyama T."/>
            <person name="Ikeuchi M."/>
            <person name="Watanabe M."/>
            <person name="Wada H."/>
            <person name="Kobayashi K."/>
            <person name="Saito M."/>
            <person name="Masuda T."/>
            <person name="Sasaki-Sekimoto Y."/>
            <person name="Mashiguchi K."/>
            <person name="Awai K."/>
            <person name="Shimojima M."/>
            <person name="Masuda S."/>
            <person name="Iwai M."/>
            <person name="Nobusawa T."/>
            <person name="Narise T."/>
            <person name="Kondo S."/>
            <person name="Saito H."/>
            <person name="Sato R."/>
            <person name="Murakawa M."/>
            <person name="Ihara Y."/>
            <person name="Oshima-Yamada Y."/>
            <person name="Ohtaka K."/>
            <person name="Satoh M."/>
            <person name="Sonobe K."/>
            <person name="Ishii M."/>
            <person name="Ohtani R."/>
            <person name="Kanamori-Sato M."/>
            <person name="Honoki R."/>
            <person name="Miyazaki D."/>
            <person name="Mochizuki H."/>
            <person name="Umetsu J."/>
            <person name="Higashi K."/>
            <person name="Shibata D."/>
            <person name="Kamiya Y."/>
            <person name="Sato N."/>
            <person name="Nakamura Y."/>
            <person name="Tabata S."/>
            <person name="Ida S."/>
            <person name="Kurokawa K."/>
            <person name="Ohta H."/>
        </authorList>
    </citation>
    <scope>NUCLEOTIDE SEQUENCE [LARGE SCALE GENOMIC DNA]</scope>
    <source>
        <strain evidence="1 2">NIES-2285</strain>
    </source>
</reference>
<evidence type="ECO:0000313" key="2">
    <source>
        <dbReference type="Proteomes" id="UP000054558"/>
    </source>
</evidence>
<accession>A0A1Y1IR63</accession>
<sequence>MIKDLFLEKSTERINEFNSFRMQTNESMSSLTQRMKTLRRPEGMAAQKLLDAIEPKECQSEVRRVVWAEDTGDDDLTVEQISKVATRLEKKRCTESALEFGLLAEHTQVRGTRLRRKVGWPPKGRWQPPMPQLWLVRLHRQELRVTTATQKGDIAPVVQANATAAPQRGGSAKVENECNECGEVGHWVPGPPPEPAADNIYDPVNPQIGALPGKLPGKLLGAYHRDPI</sequence>
<dbReference type="EMBL" id="DF238283">
    <property type="protein sequence ID" value="GAQ93163.1"/>
    <property type="molecule type" value="Genomic_DNA"/>
</dbReference>
<dbReference type="AlphaFoldDB" id="A0A1Y1IR63"/>